<comment type="caution">
    <text evidence="7">The sequence shown here is derived from an EMBL/GenBank/DDBJ whole genome shotgun (WGS) entry which is preliminary data.</text>
</comment>
<dbReference type="GO" id="GO:0016020">
    <property type="term" value="C:membrane"/>
    <property type="evidence" value="ECO:0007669"/>
    <property type="project" value="UniProtKB-SubCell"/>
</dbReference>
<evidence type="ECO:0000256" key="3">
    <source>
        <dbReference type="ARBA" id="ARBA00022989"/>
    </source>
</evidence>
<feature type="transmembrane region" description="Helical" evidence="5">
    <location>
        <begin position="131"/>
        <end position="151"/>
    </location>
</feature>
<dbReference type="Pfam" id="PF10328">
    <property type="entry name" value="7TM_GPCR_Srx"/>
    <property type="match status" value="1"/>
</dbReference>
<evidence type="ECO:0000256" key="5">
    <source>
        <dbReference type="SAM" id="Phobius"/>
    </source>
</evidence>
<keyword evidence="4 5" id="KW-0472">Membrane</keyword>
<dbReference type="Gene3D" id="1.20.1070.10">
    <property type="entry name" value="Rhodopsin 7-helix transmembrane proteins"/>
    <property type="match status" value="1"/>
</dbReference>
<organism evidence="7 8">
    <name type="scientific">Ditylenchus destructor</name>
    <dbReference type="NCBI Taxonomy" id="166010"/>
    <lineage>
        <taxon>Eukaryota</taxon>
        <taxon>Metazoa</taxon>
        <taxon>Ecdysozoa</taxon>
        <taxon>Nematoda</taxon>
        <taxon>Chromadorea</taxon>
        <taxon>Rhabditida</taxon>
        <taxon>Tylenchina</taxon>
        <taxon>Tylenchomorpha</taxon>
        <taxon>Sphaerularioidea</taxon>
        <taxon>Anguinidae</taxon>
        <taxon>Anguininae</taxon>
        <taxon>Ditylenchus</taxon>
    </lineage>
</organism>
<evidence type="ECO:0000313" key="8">
    <source>
        <dbReference type="Proteomes" id="UP001201812"/>
    </source>
</evidence>
<dbReference type="AlphaFoldDB" id="A0AAD4N963"/>
<comment type="subcellular location">
    <subcellularLocation>
        <location evidence="1">Membrane</location>
    </subcellularLocation>
</comment>
<reference evidence="7" key="1">
    <citation type="submission" date="2022-01" db="EMBL/GenBank/DDBJ databases">
        <title>Genome Sequence Resource for Two Populations of Ditylenchus destructor, the Migratory Endoparasitic Phytonematode.</title>
        <authorList>
            <person name="Zhang H."/>
            <person name="Lin R."/>
            <person name="Xie B."/>
        </authorList>
    </citation>
    <scope>NUCLEOTIDE SEQUENCE</scope>
    <source>
        <strain evidence="7">BazhouSP</strain>
    </source>
</reference>
<accession>A0AAD4N963</accession>
<evidence type="ECO:0000256" key="2">
    <source>
        <dbReference type="ARBA" id="ARBA00022692"/>
    </source>
</evidence>
<dbReference type="EMBL" id="JAKKPZ010000007">
    <property type="protein sequence ID" value="KAI1719077.1"/>
    <property type="molecule type" value="Genomic_DNA"/>
</dbReference>
<name>A0AAD4N963_9BILA</name>
<dbReference type="PANTHER" id="PTHR22718:SF25">
    <property type="entry name" value="G-PROTEIN COUPLED RECEPTORS FAMILY 1 PROFILE DOMAIN-CONTAINING PROTEIN"/>
    <property type="match status" value="1"/>
</dbReference>
<protein>
    <submittedName>
        <fullName evidence="7">Serpentine type 7TM GPCR chemoreceptor srx domain-containing protein</fullName>
    </submittedName>
</protein>
<dbReference type="InterPro" id="IPR019430">
    <property type="entry name" value="7TM_GPCR_serpentine_rcpt_Srx"/>
</dbReference>
<feature type="transmembrane region" description="Helical" evidence="5">
    <location>
        <begin position="240"/>
        <end position="260"/>
    </location>
</feature>
<dbReference type="InterPro" id="IPR017452">
    <property type="entry name" value="GPCR_Rhodpsn_7TM"/>
</dbReference>
<feature type="transmembrane region" description="Helical" evidence="5">
    <location>
        <begin position="6"/>
        <end position="33"/>
    </location>
</feature>
<feature type="transmembrane region" description="Helical" evidence="5">
    <location>
        <begin position="45"/>
        <end position="72"/>
    </location>
</feature>
<gene>
    <name evidence="7" type="ORF">DdX_06201</name>
</gene>
<evidence type="ECO:0000313" key="7">
    <source>
        <dbReference type="EMBL" id="KAI1719077.1"/>
    </source>
</evidence>
<dbReference type="PANTHER" id="PTHR22718">
    <property type="entry name" value="SERPENTINE RECEPTOR, CLASS X"/>
    <property type="match status" value="1"/>
</dbReference>
<keyword evidence="3 5" id="KW-1133">Transmembrane helix</keyword>
<keyword evidence="8" id="KW-1185">Reference proteome</keyword>
<proteinExistence type="predicted"/>
<keyword evidence="2 5" id="KW-0812">Transmembrane</keyword>
<feature type="transmembrane region" description="Helical" evidence="5">
    <location>
        <begin position="280"/>
        <end position="299"/>
    </location>
</feature>
<dbReference type="SUPFAM" id="SSF81321">
    <property type="entry name" value="Family A G protein-coupled receptor-like"/>
    <property type="match status" value="1"/>
</dbReference>
<feature type="transmembrane region" description="Helical" evidence="5">
    <location>
        <begin position="188"/>
        <end position="205"/>
    </location>
</feature>
<evidence type="ECO:0000259" key="6">
    <source>
        <dbReference type="PROSITE" id="PS50262"/>
    </source>
</evidence>
<dbReference type="Proteomes" id="UP001201812">
    <property type="component" value="Unassembled WGS sequence"/>
</dbReference>
<evidence type="ECO:0000256" key="4">
    <source>
        <dbReference type="ARBA" id="ARBA00023136"/>
    </source>
</evidence>
<evidence type="ECO:0000256" key="1">
    <source>
        <dbReference type="ARBA" id="ARBA00004370"/>
    </source>
</evidence>
<feature type="domain" description="G-protein coupled receptors family 1 profile" evidence="6">
    <location>
        <begin position="25"/>
        <end position="296"/>
    </location>
</feature>
<sequence length="333" mass="38018">MTASTAIRILGGTSFLLLSCLSIVLNAVLIVILVQGRQQFSRISFFVIVWQMIIADLMEHFTQIFIAVPITYSGSPVYDHDSYLFNAISVFETVAYNATLYFNFIMTMNRLTVFFFPTINEFIFGHPNNRITVIFGWVFVLVIVTVLNLIGCRKNFSSTGFYFFHDCHPDITGAAHIFRMSITVYNGTYLPLLMLILYIFVLGSIKLEQMKLARNISAMRSHGNLDVNADRTNSRREISFLIQSFLICAVQAAENIYFQASPNIANLAYSEEWENILNFIGNYLVLMNNSIGPIILFSFNSQIRHRLKELLGFVKIDRMNKMFVSMNTVSRNG</sequence>
<dbReference type="PROSITE" id="PS50262">
    <property type="entry name" value="G_PROTEIN_RECEP_F1_2"/>
    <property type="match status" value="1"/>
</dbReference>